<feature type="transmembrane region" description="Helical" evidence="1">
    <location>
        <begin position="71"/>
        <end position="91"/>
    </location>
</feature>
<feature type="transmembrane region" description="Helical" evidence="1">
    <location>
        <begin position="12"/>
        <end position="31"/>
    </location>
</feature>
<feature type="transmembrane region" description="Helical" evidence="1">
    <location>
        <begin position="111"/>
        <end position="135"/>
    </location>
</feature>
<sequence length="148" mass="16917">MINQRLKFLVKSMLWFFALVLISIFFISNAYETPQGRVGVIESINVLTSSFFLCCWFTVSYLAGYKRITHLFVGCLLYSLLPILFFVGINIPEGTYLHLLGWASTLPLQGFFFNNTTIGLIFLIQLILLFCGYYIGNRKANIEKNSDS</sequence>
<keyword evidence="1" id="KW-0472">Membrane</keyword>
<proteinExistence type="predicted"/>
<evidence type="ECO:0000256" key="1">
    <source>
        <dbReference type="SAM" id="Phobius"/>
    </source>
</evidence>
<keyword evidence="3" id="KW-1185">Reference proteome</keyword>
<keyword evidence="1" id="KW-1133">Transmembrane helix</keyword>
<dbReference type="Proteomes" id="UP000183997">
    <property type="component" value="Unassembled WGS sequence"/>
</dbReference>
<keyword evidence="1" id="KW-0812">Transmembrane</keyword>
<dbReference type="EMBL" id="FRAR01000005">
    <property type="protein sequence ID" value="SHJ99373.1"/>
    <property type="molecule type" value="Genomic_DNA"/>
</dbReference>
<accession>A0A1M6NUJ1</accession>
<reference evidence="3" key="1">
    <citation type="submission" date="2016-11" db="EMBL/GenBank/DDBJ databases">
        <authorList>
            <person name="Varghese N."/>
            <person name="Submissions S."/>
        </authorList>
    </citation>
    <scope>NUCLEOTIDE SEQUENCE [LARGE SCALE GENOMIC DNA]</scope>
    <source>
        <strain evidence="3">DSM 10349</strain>
    </source>
</reference>
<protein>
    <submittedName>
        <fullName evidence="2">Uncharacterized protein</fullName>
    </submittedName>
</protein>
<evidence type="ECO:0000313" key="2">
    <source>
        <dbReference type="EMBL" id="SHJ99373.1"/>
    </source>
</evidence>
<evidence type="ECO:0000313" key="3">
    <source>
        <dbReference type="Proteomes" id="UP000183997"/>
    </source>
</evidence>
<gene>
    <name evidence="2" type="ORF">SAMN02745123_00266</name>
</gene>
<organism evidence="2 3">
    <name type="scientific">Desulforamulus aeronauticus DSM 10349</name>
    <dbReference type="NCBI Taxonomy" id="1121421"/>
    <lineage>
        <taxon>Bacteria</taxon>
        <taxon>Bacillati</taxon>
        <taxon>Bacillota</taxon>
        <taxon>Clostridia</taxon>
        <taxon>Eubacteriales</taxon>
        <taxon>Peptococcaceae</taxon>
        <taxon>Desulforamulus</taxon>
    </lineage>
</organism>
<feature type="transmembrane region" description="Helical" evidence="1">
    <location>
        <begin position="43"/>
        <end position="64"/>
    </location>
</feature>
<dbReference type="AlphaFoldDB" id="A0A1M6NUJ1"/>
<name>A0A1M6NUJ1_9FIRM</name>